<reference evidence="3 4" key="1">
    <citation type="submission" date="2016-09" db="EMBL/GenBank/DDBJ databases">
        <title>Chromobacterium muskegensis sp. nov., an insecticidal bacterium isolated from Sphagnum bogs.</title>
        <authorList>
            <person name="Sparks M.E."/>
            <person name="Blackburn M.B."/>
            <person name="Gundersen-Rindal D.E."/>
            <person name="Mitchell A."/>
            <person name="Farrar R."/>
            <person name="Kuhar D."/>
        </authorList>
    </citation>
    <scope>NUCLEOTIDE SEQUENCE [LARGE SCALE GENOMIC DNA]</scope>
    <source>
        <strain evidence="3 4">37-2</strain>
    </source>
</reference>
<dbReference type="SUPFAM" id="SSF56784">
    <property type="entry name" value="HAD-like"/>
    <property type="match status" value="1"/>
</dbReference>
<dbReference type="RefSeq" id="WP_071116490.1">
    <property type="nucleotide sequence ID" value="NZ_MKCS01000002.1"/>
</dbReference>
<dbReference type="GO" id="GO:0016791">
    <property type="term" value="F:phosphatase activity"/>
    <property type="evidence" value="ECO:0007669"/>
    <property type="project" value="TreeGrafter"/>
</dbReference>
<dbReference type="PANTHER" id="PTHR10000">
    <property type="entry name" value="PHOSPHOSERINE PHOSPHATASE"/>
    <property type="match status" value="1"/>
</dbReference>
<sequence>MKHQDSWLIVSDFDETFMPAMQSCEPDAGIERLQNRLAELKRSHQLLFGWATGNSRRAVMEKMRRYPDFPWDFALTSLGTELYWRRPDGVVEDEEWPIGAGAAFEPRMAMLIELFERHGLALRAQPDAFQQKRIRGYYLPADGREGESIERIHRLCAQAGLAASITHASPAAGDPEGVYDVAILPPGCGKKQGVDFIAGLREVDPRRVIVFGDSCNDIEMLRGYEHGYLVGNALDEARRAFGRVVEGVYCHGIVDGLEQHF</sequence>
<evidence type="ECO:0000259" key="2">
    <source>
        <dbReference type="Pfam" id="PF05116"/>
    </source>
</evidence>
<proteinExistence type="predicted"/>
<dbReference type="OrthoDB" id="5498330at2"/>
<dbReference type="Pfam" id="PF05116">
    <property type="entry name" value="S6PP"/>
    <property type="match status" value="1"/>
</dbReference>
<dbReference type="GO" id="GO:0000287">
    <property type="term" value="F:magnesium ion binding"/>
    <property type="evidence" value="ECO:0007669"/>
    <property type="project" value="TreeGrafter"/>
</dbReference>
<gene>
    <name evidence="3" type="ORF">BI347_16280</name>
</gene>
<name>A0A1S1WVE8_9NEIS</name>
<dbReference type="EMBL" id="MKCS01000002">
    <property type="protein sequence ID" value="OHX11254.1"/>
    <property type="molecule type" value="Genomic_DNA"/>
</dbReference>
<dbReference type="InterPro" id="IPR006380">
    <property type="entry name" value="SPP-like_dom"/>
</dbReference>
<dbReference type="Gene3D" id="3.40.50.1000">
    <property type="entry name" value="HAD superfamily/HAD-like"/>
    <property type="match status" value="1"/>
</dbReference>
<dbReference type="Proteomes" id="UP000180088">
    <property type="component" value="Unassembled WGS sequence"/>
</dbReference>
<dbReference type="InterPro" id="IPR036412">
    <property type="entry name" value="HAD-like_sf"/>
</dbReference>
<evidence type="ECO:0000256" key="1">
    <source>
        <dbReference type="ARBA" id="ARBA00022801"/>
    </source>
</evidence>
<dbReference type="SFLD" id="SFLDS00003">
    <property type="entry name" value="Haloacid_Dehalogenase"/>
    <property type="match status" value="1"/>
</dbReference>
<dbReference type="SFLD" id="SFLDG01140">
    <property type="entry name" value="C2.B:_Phosphomannomutase_and_P"/>
    <property type="match status" value="1"/>
</dbReference>
<dbReference type="GO" id="GO:0005829">
    <property type="term" value="C:cytosol"/>
    <property type="evidence" value="ECO:0007669"/>
    <property type="project" value="TreeGrafter"/>
</dbReference>
<dbReference type="SFLD" id="SFLDG01141">
    <property type="entry name" value="C2.B.1:_Sucrose_Phosphatase_Li"/>
    <property type="match status" value="1"/>
</dbReference>
<dbReference type="InterPro" id="IPR023214">
    <property type="entry name" value="HAD_sf"/>
</dbReference>
<dbReference type="PANTHER" id="PTHR10000:SF57">
    <property type="entry name" value="KANOSAMINE-6-PHOSPHATE PHOSPHATASE"/>
    <property type="match status" value="1"/>
</dbReference>
<comment type="caution">
    <text evidence="3">The sequence shown here is derived from an EMBL/GenBank/DDBJ whole genome shotgun (WGS) entry which is preliminary data.</text>
</comment>
<keyword evidence="1 3" id="KW-0378">Hydrolase</keyword>
<dbReference type="STRING" id="1903179.BI347_16280"/>
<accession>A0A1S1WVE8</accession>
<dbReference type="AlphaFoldDB" id="A0A1S1WVE8"/>
<dbReference type="Gene3D" id="3.30.70.1410">
    <property type="entry name" value="yhjk (haloacid dehalogenase-like hydrolase protein) domain"/>
    <property type="match status" value="1"/>
</dbReference>
<feature type="domain" description="Sucrose phosphatase-like" evidence="2">
    <location>
        <begin position="8"/>
        <end position="258"/>
    </location>
</feature>
<evidence type="ECO:0000313" key="4">
    <source>
        <dbReference type="Proteomes" id="UP000180088"/>
    </source>
</evidence>
<protein>
    <submittedName>
        <fullName evidence="3">NTD biosynthesis hydrolase NtdB</fullName>
    </submittedName>
</protein>
<organism evidence="3 4">
    <name type="scientific">Chromobacterium sphagni</name>
    <dbReference type="NCBI Taxonomy" id="1903179"/>
    <lineage>
        <taxon>Bacteria</taxon>
        <taxon>Pseudomonadati</taxon>
        <taxon>Pseudomonadota</taxon>
        <taxon>Betaproteobacteria</taxon>
        <taxon>Neisseriales</taxon>
        <taxon>Chromobacteriaceae</taxon>
        <taxon>Chromobacterium</taxon>
    </lineage>
</organism>
<evidence type="ECO:0000313" key="3">
    <source>
        <dbReference type="EMBL" id="OHX11254.1"/>
    </source>
</evidence>